<feature type="transmembrane region" description="Helical" evidence="11">
    <location>
        <begin position="356"/>
        <end position="378"/>
    </location>
</feature>
<dbReference type="GO" id="GO:0005886">
    <property type="term" value="C:plasma membrane"/>
    <property type="evidence" value="ECO:0007669"/>
    <property type="project" value="TreeGrafter"/>
</dbReference>
<evidence type="ECO:0000259" key="12">
    <source>
        <dbReference type="PROSITE" id="PS50850"/>
    </source>
</evidence>
<dbReference type="InterPro" id="IPR011701">
    <property type="entry name" value="MFS"/>
</dbReference>
<evidence type="ECO:0000256" key="10">
    <source>
        <dbReference type="SAM" id="MobiDB-lite"/>
    </source>
</evidence>
<dbReference type="Pfam" id="PF07690">
    <property type="entry name" value="MFS_1"/>
    <property type="match status" value="1"/>
</dbReference>
<dbReference type="AlphaFoldDB" id="A0A9W9NIG1"/>
<evidence type="ECO:0000256" key="9">
    <source>
        <dbReference type="ARBA" id="ARBA00023136"/>
    </source>
</evidence>
<reference evidence="13" key="2">
    <citation type="journal article" date="2023" name="IMA Fungus">
        <title>Comparative genomic study of the Penicillium genus elucidates a diverse pangenome and 15 lateral gene transfer events.</title>
        <authorList>
            <person name="Petersen C."/>
            <person name="Sorensen T."/>
            <person name="Nielsen M.R."/>
            <person name="Sondergaard T.E."/>
            <person name="Sorensen J.L."/>
            <person name="Fitzpatrick D.A."/>
            <person name="Frisvad J.C."/>
            <person name="Nielsen K.L."/>
        </authorList>
    </citation>
    <scope>NUCLEOTIDE SEQUENCE</scope>
    <source>
        <strain evidence="13">IBT 19713</strain>
    </source>
</reference>
<evidence type="ECO:0000256" key="4">
    <source>
        <dbReference type="ARBA" id="ARBA00022496"/>
    </source>
</evidence>
<evidence type="ECO:0000313" key="13">
    <source>
        <dbReference type="EMBL" id="KAJ5220436.1"/>
    </source>
</evidence>
<dbReference type="GeneID" id="83206239"/>
<dbReference type="FunFam" id="1.20.1250.20:FF:000284">
    <property type="entry name" value="Siderophore iron transporter mirB"/>
    <property type="match status" value="1"/>
</dbReference>
<dbReference type="PANTHER" id="PTHR23501">
    <property type="entry name" value="MAJOR FACILITATOR SUPERFAMILY"/>
    <property type="match status" value="1"/>
</dbReference>
<proteinExistence type="inferred from homology"/>
<feature type="transmembrane region" description="Helical" evidence="11">
    <location>
        <begin position="118"/>
        <end position="137"/>
    </location>
</feature>
<feature type="compositionally biased region" description="Polar residues" evidence="10">
    <location>
        <begin position="17"/>
        <end position="27"/>
    </location>
</feature>
<feature type="transmembrane region" description="Helical" evidence="11">
    <location>
        <begin position="149"/>
        <end position="171"/>
    </location>
</feature>
<dbReference type="InterPro" id="IPR020846">
    <property type="entry name" value="MFS_dom"/>
</dbReference>
<comment type="caution">
    <text evidence="13">The sequence shown here is derived from an EMBL/GenBank/DDBJ whole genome shotgun (WGS) entry which is preliminary data.</text>
</comment>
<feature type="transmembrane region" description="Helical" evidence="11">
    <location>
        <begin position="278"/>
        <end position="309"/>
    </location>
</feature>
<dbReference type="EMBL" id="JAPQKS010000007">
    <property type="protein sequence ID" value="KAJ5220436.1"/>
    <property type="molecule type" value="Genomic_DNA"/>
</dbReference>
<dbReference type="SUPFAM" id="SSF103473">
    <property type="entry name" value="MFS general substrate transporter"/>
    <property type="match status" value="1"/>
</dbReference>
<dbReference type="GO" id="GO:0022857">
    <property type="term" value="F:transmembrane transporter activity"/>
    <property type="evidence" value="ECO:0007669"/>
    <property type="project" value="InterPro"/>
</dbReference>
<feature type="transmembrane region" description="Helical" evidence="11">
    <location>
        <begin position="398"/>
        <end position="420"/>
    </location>
</feature>
<feature type="transmembrane region" description="Helical" evidence="11">
    <location>
        <begin position="321"/>
        <end position="344"/>
    </location>
</feature>
<keyword evidence="14" id="KW-1185">Reference proteome</keyword>
<feature type="transmembrane region" description="Helical" evidence="11">
    <location>
        <begin position="486"/>
        <end position="513"/>
    </location>
</feature>
<dbReference type="Proteomes" id="UP001150941">
    <property type="component" value="Unassembled WGS sequence"/>
</dbReference>
<gene>
    <name evidence="13" type="ORF">N7468_009640</name>
</gene>
<organism evidence="13 14">
    <name type="scientific">Penicillium chermesinum</name>
    <dbReference type="NCBI Taxonomy" id="63820"/>
    <lineage>
        <taxon>Eukaryota</taxon>
        <taxon>Fungi</taxon>
        <taxon>Dikarya</taxon>
        <taxon>Ascomycota</taxon>
        <taxon>Pezizomycotina</taxon>
        <taxon>Eurotiomycetes</taxon>
        <taxon>Eurotiomycetidae</taxon>
        <taxon>Eurotiales</taxon>
        <taxon>Aspergillaceae</taxon>
        <taxon>Penicillium</taxon>
    </lineage>
</organism>
<evidence type="ECO:0000256" key="2">
    <source>
        <dbReference type="ARBA" id="ARBA00008335"/>
    </source>
</evidence>
<keyword evidence="4" id="KW-0410">Iron transport</keyword>
<sequence>MAVASKIRSAFRRQNTDESATSVNMATTEEPKGEVPVDVSAAEKNVNDGETAPEIPAISDDLQQGVRDVAAITRTWSKWSLAGVFINIWLLYFVNAFQSNVVNNLIPYLTSDWQSHSLLTSIYVVSGAITAACYIPIGKIMDVWGRAEGFLLMTIVATMGLVMMAATHNLATFCAGYVFYSLGFGGMTYCVDLLTADASQLKDRGLAYAFTSSPYVITAFGGSKASNEILNGMGMRWGIGIFAIIFPIVASPLYCILKYNLHLAKKQGLLARQKSNRAVFQSIWFYTVEFDALGVLLFSAGLVVFFLAFDIAGSAPDTWGTPYIIAMLVVGFVMLFFFVAYEYFFAPKPLFGQAYLWNRTVIGACALDFTYQLCYYCWNYYFTSFLQVVNDLTVAEAGYVSSTFDIVSSVLLIAVGLLIRYTGRFKWLLWIGVPLYIFAQGLMIYFRRPNQSVGYLIMCQVFISIGGSVFIICEQLAILAAVDQQYFAMALGLLNSVGTVGDAVGATISGVIWQNTFPKALKMYLPASAMAAFDDIYEDLDTQLKYPVGSRTRVAIQQAYAYAQTRMLAVGTGVMVLCFVWVLMIKNFNLKDKPQVGGIVF</sequence>
<dbReference type="PANTHER" id="PTHR23501:SF50">
    <property type="entry name" value="MFS SIDEROCHROME IRON TRANSPORTER MIRB (AFU_ORTHOLOGUE AFUA_3G03640)-RELATED"/>
    <property type="match status" value="1"/>
</dbReference>
<dbReference type="GO" id="GO:0010106">
    <property type="term" value="P:cellular response to iron ion starvation"/>
    <property type="evidence" value="ECO:0007669"/>
    <property type="project" value="UniProtKB-ARBA"/>
</dbReference>
<accession>A0A9W9NIG1</accession>
<keyword evidence="3" id="KW-0813">Transport</keyword>
<evidence type="ECO:0000256" key="1">
    <source>
        <dbReference type="ARBA" id="ARBA00004141"/>
    </source>
</evidence>
<keyword evidence="8" id="KW-0406">Ion transport</keyword>
<keyword evidence="5 11" id="KW-0812">Transmembrane</keyword>
<dbReference type="InterPro" id="IPR036259">
    <property type="entry name" value="MFS_trans_sf"/>
</dbReference>
<protein>
    <submittedName>
        <fullName evidence="13">MFS siderophore iron transporter</fullName>
    </submittedName>
</protein>
<evidence type="ECO:0000256" key="11">
    <source>
        <dbReference type="SAM" id="Phobius"/>
    </source>
</evidence>
<feature type="region of interest" description="Disordered" evidence="10">
    <location>
        <begin position="1"/>
        <end position="34"/>
    </location>
</feature>
<dbReference type="OrthoDB" id="4078873at2759"/>
<feature type="transmembrane region" description="Helical" evidence="11">
    <location>
        <begin position="79"/>
        <end position="98"/>
    </location>
</feature>
<keyword evidence="6 11" id="KW-1133">Transmembrane helix</keyword>
<feature type="domain" description="Major facilitator superfamily (MFS) profile" evidence="12">
    <location>
        <begin position="84"/>
        <end position="590"/>
    </location>
</feature>
<feature type="transmembrane region" description="Helical" evidence="11">
    <location>
        <begin position="237"/>
        <end position="257"/>
    </location>
</feature>
<reference evidence="13" key="1">
    <citation type="submission" date="2022-11" db="EMBL/GenBank/DDBJ databases">
        <authorList>
            <person name="Petersen C."/>
        </authorList>
    </citation>
    <scope>NUCLEOTIDE SEQUENCE</scope>
    <source>
        <strain evidence="13">IBT 19713</strain>
    </source>
</reference>
<feature type="transmembrane region" description="Helical" evidence="11">
    <location>
        <begin position="452"/>
        <end position="474"/>
    </location>
</feature>
<keyword evidence="7" id="KW-0408">Iron</keyword>
<evidence type="ECO:0000256" key="5">
    <source>
        <dbReference type="ARBA" id="ARBA00022692"/>
    </source>
</evidence>
<comment type="similarity">
    <text evidence="2">Belongs to the major facilitator superfamily.</text>
</comment>
<feature type="transmembrane region" description="Helical" evidence="11">
    <location>
        <begin position="427"/>
        <end position="446"/>
    </location>
</feature>
<feature type="transmembrane region" description="Helical" evidence="11">
    <location>
        <begin position="567"/>
        <end position="585"/>
    </location>
</feature>
<evidence type="ECO:0000256" key="7">
    <source>
        <dbReference type="ARBA" id="ARBA00023004"/>
    </source>
</evidence>
<dbReference type="FunFam" id="1.20.1250.20:FF:000302">
    <property type="entry name" value="MFS siderochrome iron transporter MirB"/>
    <property type="match status" value="1"/>
</dbReference>
<evidence type="ECO:0000256" key="6">
    <source>
        <dbReference type="ARBA" id="ARBA00022989"/>
    </source>
</evidence>
<evidence type="ECO:0000256" key="8">
    <source>
        <dbReference type="ARBA" id="ARBA00023065"/>
    </source>
</evidence>
<keyword evidence="9 11" id="KW-0472">Membrane</keyword>
<dbReference type="PROSITE" id="PS50850">
    <property type="entry name" value="MFS"/>
    <property type="match status" value="1"/>
</dbReference>
<evidence type="ECO:0000256" key="3">
    <source>
        <dbReference type="ARBA" id="ARBA00022448"/>
    </source>
</evidence>
<dbReference type="Gene3D" id="1.20.1250.20">
    <property type="entry name" value="MFS general substrate transporter like domains"/>
    <property type="match status" value="2"/>
</dbReference>
<dbReference type="RefSeq" id="XP_058327266.1">
    <property type="nucleotide sequence ID" value="XM_058478936.1"/>
</dbReference>
<comment type="subcellular location">
    <subcellularLocation>
        <location evidence="1">Membrane</location>
        <topology evidence="1">Multi-pass membrane protein</topology>
    </subcellularLocation>
</comment>
<evidence type="ECO:0000313" key="14">
    <source>
        <dbReference type="Proteomes" id="UP001150941"/>
    </source>
</evidence>
<name>A0A9W9NIG1_9EURO</name>
<dbReference type="GO" id="GO:0006826">
    <property type="term" value="P:iron ion transport"/>
    <property type="evidence" value="ECO:0007669"/>
    <property type="project" value="UniProtKB-KW"/>
</dbReference>